<organism evidence="2 3">
    <name type="scientific">Rhodopirellula maiorica SM1</name>
    <dbReference type="NCBI Taxonomy" id="1265738"/>
    <lineage>
        <taxon>Bacteria</taxon>
        <taxon>Pseudomonadati</taxon>
        <taxon>Planctomycetota</taxon>
        <taxon>Planctomycetia</taxon>
        <taxon>Pirellulales</taxon>
        <taxon>Pirellulaceae</taxon>
        <taxon>Novipirellula</taxon>
    </lineage>
</organism>
<dbReference type="Gene3D" id="3.40.50.150">
    <property type="entry name" value="Vaccinia Virus protein VP39"/>
    <property type="match status" value="1"/>
</dbReference>
<dbReference type="AlphaFoldDB" id="M5RFM8"/>
<protein>
    <submittedName>
        <fullName evidence="2">Methyltransferase</fullName>
    </submittedName>
</protein>
<evidence type="ECO:0000313" key="2">
    <source>
        <dbReference type="EMBL" id="EMI17886.1"/>
    </source>
</evidence>
<dbReference type="Pfam" id="PF05050">
    <property type="entry name" value="Methyltransf_21"/>
    <property type="match status" value="1"/>
</dbReference>
<proteinExistence type="predicted"/>
<evidence type="ECO:0000313" key="3">
    <source>
        <dbReference type="Proteomes" id="UP000011991"/>
    </source>
</evidence>
<reference evidence="2 3" key="1">
    <citation type="journal article" date="2013" name="Mar. Genomics">
        <title>Expression of sulfatases in Rhodopirellula baltica and the diversity of sulfatases in the genus Rhodopirellula.</title>
        <authorList>
            <person name="Wegner C.E."/>
            <person name="Richter-Heitmann T."/>
            <person name="Klindworth A."/>
            <person name="Klockow C."/>
            <person name="Richter M."/>
            <person name="Achstetter T."/>
            <person name="Glockner F.O."/>
            <person name="Harder J."/>
        </authorList>
    </citation>
    <scope>NUCLEOTIDE SEQUENCE [LARGE SCALE GENOMIC DNA]</scope>
    <source>
        <strain evidence="2 3">SM1</strain>
    </source>
</reference>
<keyword evidence="3" id="KW-1185">Reference proteome</keyword>
<dbReference type="PANTHER" id="PTHR36973:SF4">
    <property type="entry name" value="NODULATION PROTEIN"/>
    <property type="match status" value="1"/>
</dbReference>
<keyword evidence="2" id="KW-0489">Methyltransferase</keyword>
<dbReference type="InterPro" id="IPR006342">
    <property type="entry name" value="FkbM_mtfrase"/>
</dbReference>
<dbReference type="EMBL" id="ANOG01000737">
    <property type="protein sequence ID" value="EMI17886.1"/>
    <property type="molecule type" value="Genomic_DNA"/>
</dbReference>
<dbReference type="InterPro" id="IPR053188">
    <property type="entry name" value="FkbM_Methyltransferase"/>
</dbReference>
<name>M5RFM8_9BACT</name>
<keyword evidence="2" id="KW-0808">Transferase</keyword>
<dbReference type="RefSeq" id="WP_008702527.1">
    <property type="nucleotide sequence ID" value="NZ_ANOG01000737.1"/>
</dbReference>
<dbReference type="GO" id="GO:0008171">
    <property type="term" value="F:O-methyltransferase activity"/>
    <property type="evidence" value="ECO:0007669"/>
    <property type="project" value="TreeGrafter"/>
</dbReference>
<dbReference type="OrthoDB" id="4104638at2"/>
<dbReference type="PANTHER" id="PTHR36973">
    <property type="entry name" value="SLL1456 PROTEIN-RELATED"/>
    <property type="match status" value="1"/>
</dbReference>
<dbReference type="PATRIC" id="fig|1265738.3.peg.5198"/>
<accession>M5RFM8</accession>
<dbReference type="NCBIfam" id="TIGR01444">
    <property type="entry name" value="fkbM_fam"/>
    <property type="match status" value="1"/>
</dbReference>
<evidence type="ECO:0000259" key="1">
    <source>
        <dbReference type="Pfam" id="PF05050"/>
    </source>
</evidence>
<feature type="domain" description="Methyltransferase FkbM" evidence="1">
    <location>
        <begin position="51"/>
        <end position="219"/>
    </location>
</feature>
<comment type="caution">
    <text evidence="2">The sequence shown here is derived from an EMBL/GenBank/DDBJ whole genome shotgun (WGS) entry which is preliminary data.</text>
</comment>
<dbReference type="SUPFAM" id="SSF53335">
    <property type="entry name" value="S-adenosyl-L-methionine-dependent methyltransferases"/>
    <property type="match status" value="1"/>
</dbReference>
<sequence length="264" mass="30056">MKNIIHALFGFVGLDVRLKSRLLATRNEEKRLAQLTPWKQLLRYNPATILDIGANDGYSVKVFREWMPEATIYSFEPIADCFRQVEQVLNETPPGQAFHFALGDTNETSIIHRNQSTPSSSLLPMDDLHRDEFPHTTNFVDETIQVKRLDDVADQLQIVGPLIVKIDVQGFEDRVIRGGERTLKMAHAIIVELSSYSLYQGQPSFADVHSQLDRLGFVFRGTVDQMLSPHDGRVLQFDGLFENLRFQMESQSKESQLANVVPNK</sequence>
<gene>
    <name evidence="2" type="ORF">RMSM_05172</name>
</gene>
<dbReference type="InterPro" id="IPR029063">
    <property type="entry name" value="SAM-dependent_MTases_sf"/>
</dbReference>
<dbReference type="GO" id="GO:0032259">
    <property type="term" value="P:methylation"/>
    <property type="evidence" value="ECO:0007669"/>
    <property type="project" value="UniProtKB-KW"/>
</dbReference>
<dbReference type="Proteomes" id="UP000011991">
    <property type="component" value="Unassembled WGS sequence"/>
</dbReference>